<protein>
    <submittedName>
        <fullName evidence="10">ABC transporter permease</fullName>
    </submittedName>
</protein>
<evidence type="ECO:0000256" key="5">
    <source>
        <dbReference type="ARBA" id="ARBA00023136"/>
    </source>
</evidence>
<dbReference type="PANTHER" id="PTHR30572:SF4">
    <property type="entry name" value="ABC TRANSPORTER PERMEASE YTRF"/>
    <property type="match status" value="1"/>
</dbReference>
<dbReference type="EMBL" id="CP062796">
    <property type="protein sequence ID" value="QUL97892.1"/>
    <property type="molecule type" value="Genomic_DNA"/>
</dbReference>
<evidence type="ECO:0000259" key="8">
    <source>
        <dbReference type="Pfam" id="PF02687"/>
    </source>
</evidence>
<feature type="transmembrane region" description="Helical" evidence="7">
    <location>
        <begin position="21"/>
        <end position="42"/>
    </location>
</feature>
<evidence type="ECO:0000256" key="2">
    <source>
        <dbReference type="ARBA" id="ARBA00022475"/>
    </source>
</evidence>
<name>A0AAT9LB88_9FIRM</name>
<keyword evidence="5 7" id="KW-0472">Membrane</keyword>
<reference evidence="10" key="1">
    <citation type="submission" date="2020-10" db="EMBL/GenBank/DDBJ databases">
        <authorList>
            <person name="Kadnikov V."/>
            <person name="Beletsky A.V."/>
            <person name="Mardanov A.V."/>
            <person name="Karnachuk O.V."/>
            <person name="Ravin N.V."/>
        </authorList>
    </citation>
    <scope>NUCLEOTIDE SEQUENCE</scope>
    <source>
        <strain evidence="10">Bu02</strain>
    </source>
</reference>
<feature type="domain" description="ABC3 transporter permease C-terminal" evidence="8">
    <location>
        <begin position="270"/>
        <end position="383"/>
    </location>
</feature>
<dbReference type="KEGG" id="fcz:IMF26_07355"/>
<evidence type="ECO:0000256" key="7">
    <source>
        <dbReference type="SAM" id="Phobius"/>
    </source>
</evidence>
<reference evidence="10" key="2">
    <citation type="journal article" date="2023" name="Biology">
        <title>Prokaryotic Life Associated with Coal-Fire Gas Vents Revealed by Metagenomics.</title>
        <authorList>
            <person name="Kadnikov V.V."/>
            <person name="Mardanov A.V."/>
            <person name="Beletsky A.V."/>
            <person name="Karnachuk O.V."/>
            <person name="Ravin N.V."/>
        </authorList>
    </citation>
    <scope>NUCLEOTIDE SEQUENCE</scope>
    <source>
        <strain evidence="10">Bu02</strain>
    </source>
</reference>
<evidence type="ECO:0000313" key="10">
    <source>
        <dbReference type="EMBL" id="QUL97892.1"/>
    </source>
</evidence>
<dbReference type="InterPro" id="IPR050250">
    <property type="entry name" value="Macrolide_Exporter_MacB"/>
</dbReference>
<dbReference type="InterPro" id="IPR025857">
    <property type="entry name" value="MacB_PCD"/>
</dbReference>
<keyword evidence="4 7" id="KW-1133">Transmembrane helix</keyword>
<keyword evidence="2" id="KW-1003">Cell membrane</keyword>
<keyword evidence="3 7" id="KW-0812">Transmembrane</keyword>
<gene>
    <name evidence="10" type="ORF">IMF26_07355</name>
</gene>
<evidence type="ECO:0000256" key="6">
    <source>
        <dbReference type="ARBA" id="ARBA00038076"/>
    </source>
</evidence>
<feature type="transmembrane region" description="Helical" evidence="7">
    <location>
        <begin position="266"/>
        <end position="292"/>
    </location>
</feature>
<dbReference type="Pfam" id="PF02687">
    <property type="entry name" value="FtsX"/>
    <property type="match status" value="1"/>
</dbReference>
<evidence type="ECO:0000259" key="9">
    <source>
        <dbReference type="Pfam" id="PF12704"/>
    </source>
</evidence>
<comment type="subcellular location">
    <subcellularLocation>
        <location evidence="1">Cell membrane</location>
        <topology evidence="1">Multi-pass membrane protein</topology>
    </subcellularLocation>
</comment>
<comment type="similarity">
    <text evidence="6">Belongs to the ABC-4 integral membrane protein family.</text>
</comment>
<dbReference type="AlphaFoldDB" id="A0AAT9LB88"/>
<proteinExistence type="inferred from homology"/>
<accession>A0AAT9LB88</accession>
<dbReference type="InterPro" id="IPR003838">
    <property type="entry name" value="ABC3_permease_C"/>
</dbReference>
<feature type="domain" description="MacB-like periplasmic core" evidence="9">
    <location>
        <begin position="21"/>
        <end position="232"/>
    </location>
</feature>
<dbReference type="GO" id="GO:0005886">
    <property type="term" value="C:plasma membrane"/>
    <property type="evidence" value="ECO:0007669"/>
    <property type="project" value="UniProtKB-SubCell"/>
</dbReference>
<evidence type="ECO:0000256" key="4">
    <source>
        <dbReference type="ARBA" id="ARBA00022989"/>
    </source>
</evidence>
<evidence type="ECO:0000256" key="1">
    <source>
        <dbReference type="ARBA" id="ARBA00004651"/>
    </source>
</evidence>
<organism evidence="10">
    <name type="scientific">Candidatus Fermentithermobacillus carboniphilus</name>
    <dbReference type="NCBI Taxonomy" id="3085328"/>
    <lineage>
        <taxon>Bacteria</taxon>
        <taxon>Bacillati</taxon>
        <taxon>Bacillota</taxon>
        <taxon>Candidatus Fermentithermobacillia</taxon>
        <taxon>Candidatus Fermentithermobacillales</taxon>
        <taxon>Candidatus Fermentithermobacillaceae</taxon>
        <taxon>Candidatus Fermentithermobacillus</taxon>
    </lineage>
</organism>
<dbReference type="PANTHER" id="PTHR30572">
    <property type="entry name" value="MEMBRANE COMPONENT OF TRANSPORTER-RELATED"/>
    <property type="match status" value="1"/>
</dbReference>
<evidence type="ECO:0000256" key="3">
    <source>
        <dbReference type="ARBA" id="ARBA00022692"/>
    </source>
</evidence>
<dbReference type="GO" id="GO:0022857">
    <property type="term" value="F:transmembrane transporter activity"/>
    <property type="evidence" value="ECO:0007669"/>
    <property type="project" value="TreeGrafter"/>
</dbReference>
<feature type="transmembrane region" description="Helical" evidence="7">
    <location>
        <begin position="315"/>
        <end position="338"/>
    </location>
</feature>
<feature type="transmembrane region" description="Helical" evidence="7">
    <location>
        <begin position="350"/>
        <end position="373"/>
    </location>
</feature>
<dbReference type="Pfam" id="PF12704">
    <property type="entry name" value="MacB_PCD"/>
    <property type="match status" value="1"/>
</dbReference>
<sequence>MDFATTVKMGLKAILSNKLRSALTILGVTIGVAAVIGVVAVAQGSQRQVTSQIESLGTYLLTVSIRGRGADRVLTYDEVMELTAGIDGIAGVSPVVTGSATAKYGTHKYDCSLLGVNEQYAIVRDMKPERGRFFTQVDISTRQKVALLGQNVVTELFGLSDPLGKEIKLNGQTFVVIGVLAARGGGLAGSEDDQVLIPVTSAERLMGRRGVSTFYIKGQDKESVGQISAAVSNRLYRRFRDEEAYRIFDQTQMLQTVTNISQTLTLMLASIAFISLVVGGIGIMNIMLVSVVERTKEIGLRKAIGATRRDIMRQFLFESTMLSGIGGVVGIITGTILARGIASAIKVPAIFPWAGAGIALGLALAVGIGFGIYPARRAANLQPIEALRTE</sequence>